<dbReference type="CDD" id="cd00167">
    <property type="entry name" value="SANT"/>
    <property type="match status" value="3"/>
</dbReference>
<dbReference type="GO" id="GO:0042795">
    <property type="term" value="P:snRNA transcription by RNA polymerase II"/>
    <property type="evidence" value="ECO:0007669"/>
    <property type="project" value="TreeGrafter"/>
</dbReference>
<evidence type="ECO:0000259" key="8">
    <source>
        <dbReference type="PROSITE" id="PS51294"/>
    </source>
</evidence>
<dbReference type="InterPro" id="IPR051575">
    <property type="entry name" value="Myb-like_DNA-bd"/>
</dbReference>
<dbReference type="GO" id="GO:0001006">
    <property type="term" value="F:RNA polymerase III type 3 promoter sequence-specific DNA binding"/>
    <property type="evidence" value="ECO:0007669"/>
    <property type="project" value="TreeGrafter"/>
</dbReference>
<dbReference type="InterPro" id="IPR017930">
    <property type="entry name" value="Myb_dom"/>
</dbReference>
<feature type="region of interest" description="Disordered" evidence="6">
    <location>
        <begin position="376"/>
        <end position="395"/>
    </location>
</feature>
<organism evidence="9 10">
    <name type="scientific">Albugo candida</name>
    <dbReference type="NCBI Taxonomy" id="65357"/>
    <lineage>
        <taxon>Eukaryota</taxon>
        <taxon>Sar</taxon>
        <taxon>Stramenopiles</taxon>
        <taxon>Oomycota</taxon>
        <taxon>Peronosporomycetes</taxon>
        <taxon>Albuginales</taxon>
        <taxon>Albuginaceae</taxon>
        <taxon>Albugo</taxon>
    </lineage>
</organism>
<dbReference type="GO" id="GO:0019185">
    <property type="term" value="C:snRNA-activating protein complex"/>
    <property type="evidence" value="ECO:0007669"/>
    <property type="project" value="TreeGrafter"/>
</dbReference>
<protein>
    <submittedName>
        <fullName evidence="9">Uncharacterized protein</fullName>
    </submittedName>
</protein>
<dbReference type="InterPro" id="IPR009057">
    <property type="entry name" value="Homeodomain-like_sf"/>
</dbReference>
<keyword evidence="1" id="KW-0677">Repeat</keyword>
<proteinExistence type="predicted"/>
<dbReference type="Gene3D" id="1.10.10.60">
    <property type="entry name" value="Homeodomain-like"/>
    <property type="match status" value="3"/>
</dbReference>
<dbReference type="PANTHER" id="PTHR46621">
    <property type="entry name" value="SNRNA-ACTIVATING PROTEIN COMPLEX SUBUNIT 4"/>
    <property type="match status" value="1"/>
</dbReference>
<feature type="compositionally biased region" description="Acidic residues" evidence="6">
    <location>
        <begin position="573"/>
        <end position="584"/>
    </location>
</feature>
<dbReference type="OrthoDB" id="2143914at2759"/>
<dbReference type="GO" id="GO:0042796">
    <property type="term" value="P:snRNA transcription by RNA polymerase III"/>
    <property type="evidence" value="ECO:0007669"/>
    <property type="project" value="TreeGrafter"/>
</dbReference>
<keyword evidence="3" id="KW-0238">DNA-binding</keyword>
<evidence type="ECO:0000256" key="4">
    <source>
        <dbReference type="ARBA" id="ARBA00023163"/>
    </source>
</evidence>
<dbReference type="Proteomes" id="UP000053237">
    <property type="component" value="Unassembled WGS sequence"/>
</dbReference>
<dbReference type="EMBL" id="CAIX01000077">
    <property type="protein sequence ID" value="CCI44682.1"/>
    <property type="molecule type" value="Genomic_DNA"/>
</dbReference>
<reference evidence="9 10" key="1">
    <citation type="submission" date="2012-05" db="EMBL/GenBank/DDBJ databases">
        <title>Recombination and specialization in a pathogen metapopulation.</title>
        <authorList>
            <person name="Gardiner A."/>
            <person name="Kemen E."/>
            <person name="Schultz-Larsen T."/>
            <person name="MacLean D."/>
            <person name="Van Oosterhout C."/>
            <person name="Jones J.D.G."/>
        </authorList>
    </citation>
    <scope>NUCLEOTIDE SEQUENCE [LARGE SCALE GENOMIC DNA]</scope>
    <source>
        <strain evidence="9 10">Ac Nc2</strain>
    </source>
</reference>
<keyword evidence="10" id="KW-1185">Reference proteome</keyword>
<dbReference type="AlphaFoldDB" id="A0A024GD30"/>
<evidence type="ECO:0000256" key="6">
    <source>
        <dbReference type="SAM" id="MobiDB-lite"/>
    </source>
</evidence>
<dbReference type="STRING" id="65357.A0A024GD30"/>
<accession>A0A024GD30</accession>
<feature type="compositionally biased region" description="Polar residues" evidence="6">
    <location>
        <begin position="376"/>
        <end position="394"/>
    </location>
</feature>
<feature type="domain" description="Myb-like" evidence="7">
    <location>
        <begin position="212"/>
        <end position="262"/>
    </location>
</feature>
<sequence length="593" mass="66641">MSATSGLAASRDEGFVAKTVAVNESIRDVTLEPHWMRPLSAKSLKTSPRKRERTDSLSQQLAPPISQRQKSQDSCDQEKLQFVSMHEALLGKADTQFNSTIGTKTNLAKEKSNPRRWTKQEDEALRLAVERSGERNWKTIADQVPGRNHTQCLQRWTKVLKPGLIKGHWTIEEDAKLKGLVANGIRNWGHVASMIPGRTSKQCRERWCNHLDPNINKGSYSEEEDRIILEMQARLGNRWSVIAQHLKGRTEDAVKIRWKSLKRGHRSLYKECRDKKNDQRSKESSAFVQCEDLLNVTPSKKVPVVLFPKEPESTALAAHLHSSNFSGQQVPSSDATQAIPVSSYVVRMNKLTNILPESGSRQHSPACIINGVRTSASSASKPNAPTQLVTTNLPLDTPPYWHRSSAVEMPSNSTPLNNFSQQFTPVSVYPPELHYGQAITASDRVVRKSPSREEWGSSSTPRNVYPPYSAIHAHANDLLQQQRLRLIVQERDKAALVFSSALSPGQALLTKELEANKERQKEQQAFMHQGWNNAAQVMMLLNHDSETCEDTSLSYEGLMEKVRLSELKPSGDEFLESNEVDDADESSRRKAFT</sequence>
<comment type="caution">
    <text evidence="9">The sequence shown here is derived from an EMBL/GenBank/DDBJ whole genome shotgun (WGS) entry which is preliminary data.</text>
</comment>
<dbReference type="SUPFAM" id="SSF46689">
    <property type="entry name" value="Homeodomain-like"/>
    <property type="match status" value="2"/>
</dbReference>
<gene>
    <name evidence="9" type="ORF">BN9_055060</name>
</gene>
<keyword evidence="4" id="KW-0804">Transcription</keyword>
<name>A0A024GD30_9STRA</name>
<feature type="domain" description="HTH myb-type" evidence="8">
    <location>
        <begin position="216"/>
        <end position="266"/>
    </location>
</feature>
<feature type="domain" description="Myb-like" evidence="7">
    <location>
        <begin position="109"/>
        <end position="160"/>
    </location>
</feature>
<evidence type="ECO:0000256" key="1">
    <source>
        <dbReference type="ARBA" id="ARBA00022737"/>
    </source>
</evidence>
<feature type="compositionally biased region" description="Polar residues" evidence="6">
    <location>
        <begin position="56"/>
        <end position="69"/>
    </location>
</feature>
<dbReference type="FunFam" id="1.10.10.60:FF:000010">
    <property type="entry name" value="Transcriptional activator Myb isoform A"/>
    <property type="match status" value="1"/>
</dbReference>
<feature type="domain" description="HTH myb-type" evidence="8">
    <location>
        <begin position="115"/>
        <end position="160"/>
    </location>
</feature>
<dbReference type="PROSITE" id="PS50090">
    <property type="entry name" value="MYB_LIKE"/>
    <property type="match status" value="3"/>
</dbReference>
<dbReference type="GO" id="GO:0000978">
    <property type="term" value="F:RNA polymerase II cis-regulatory region sequence-specific DNA binding"/>
    <property type="evidence" value="ECO:0007669"/>
    <property type="project" value="TreeGrafter"/>
</dbReference>
<keyword evidence="2" id="KW-0805">Transcription regulation</keyword>
<evidence type="ECO:0000256" key="2">
    <source>
        <dbReference type="ARBA" id="ARBA00023015"/>
    </source>
</evidence>
<keyword evidence="5" id="KW-0539">Nucleus</keyword>
<dbReference type="PROSITE" id="PS51294">
    <property type="entry name" value="HTH_MYB"/>
    <property type="match status" value="3"/>
</dbReference>
<feature type="domain" description="Myb-like" evidence="7">
    <location>
        <begin position="161"/>
        <end position="211"/>
    </location>
</feature>
<evidence type="ECO:0000313" key="9">
    <source>
        <dbReference type="EMBL" id="CCI44682.1"/>
    </source>
</evidence>
<evidence type="ECO:0000256" key="3">
    <source>
        <dbReference type="ARBA" id="ARBA00023125"/>
    </source>
</evidence>
<evidence type="ECO:0000313" key="10">
    <source>
        <dbReference type="Proteomes" id="UP000053237"/>
    </source>
</evidence>
<feature type="region of interest" description="Disordered" evidence="6">
    <location>
        <begin position="27"/>
        <end position="74"/>
    </location>
</feature>
<feature type="domain" description="HTH myb-type" evidence="8">
    <location>
        <begin position="161"/>
        <end position="215"/>
    </location>
</feature>
<feature type="region of interest" description="Disordered" evidence="6">
    <location>
        <begin position="570"/>
        <end position="593"/>
    </location>
</feature>
<dbReference type="InParanoid" id="A0A024GD30"/>
<evidence type="ECO:0000259" key="7">
    <source>
        <dbReference type="PROSITE" id="PS50090"/>
    </source>
</evidence>
<evidence type="ECO:0000256" key="5">
    <source>
        <dbReference type="ARBA" id="ARBA00023242"/>
    </source>
</evidence>
<dbReference type="InterPro" id="IPR001005">
    <property type="entry name" value="SANT/Myb"/>
</dbReference>
<dbReference type="Pfam" id="PF00249">
    <property type="entry name" value="Myb_DNA-binding"/>
    <property type="match status" value="1"/>
</dbReference>
<dbReference type="Pfam" id="PF13921">
    <property type="entry name" value="Myb_DNA-bind_6"/>
    <property type="match status" value="1"/>
</dbReference>
<dbReference type="SMART" id="SM00717">
    <property type="entry name" value="SANT"/>
    <property type="match status" value="3"/>
</dbReference>
<dbReference type="PANTHER" id="PTHR46621:SF1">
    <property type="entry name" value="SNRNA-ACTIVATING PROTEIN COMPLEX SUBUNIT 4"/>
    <property type="match status" value="1"/>
</dbReference>